<evidence type="ECO:0000313" key="3">
    <source>
        <dbReference type="EMBL" id="KIM25548.1"/>
    </source>
</evidence>
<dbReference type="InterPro" id="IPR023210">
    <property type="entry name" value="NADP_OxRdtase_dom"/>
</dbReference>
<accession>A0A0C2WGM0</accession>
<dbReference type="OrthoDB" id="37537at2759"/>
<dbReference type="Pfam" id="PF00248">
    <property type="entry name" value="Aldo_ket_red"/>
    <property type="match status" value="1"/>
</dbReference>
<reference evidence="3 4" key="1">
    <citation type="submission" date="2014-04" db="EMBL/GenBank/DDBJ databases">
        <authorList>
            <consortium name="DOE Joint Genome Institute"/>
            <person name="Kuo A."/>
            <person name="Zuccaro A."/>
            <person name="Kohler A."/>
            <person name="Nagy L.G."/>
            <person name="Floudas D."/>
            <person name="Copeland A."/>
            <person name="Barry K.W."/>
            <person name="Cichocki N."/>
            <person name="Veneault-Fourrey C."/>
            <person name="LaButti K."/>
            <person name="Lindquist E.A."/>
            <person name="Lipzen A."/>
            <person name="Lundell T."/>
            <person name="Morin E."/>
            <person name="Murat C."/>
            <person name="Sun H."/>
            <person name="Tunlid A."/>
            <person name="Henrissat B."/>
            <person name="Grigoriev I.V."/>
            <person name="Hibbett D.S."/>
            <person name="Martin F."/>
            <person name="Nordberg H.P."/>
            <person name="Cantor M.N."/>
            <person name="Hua S.X."/>
        </authorList>
    </citation>
    <scope>NUCLEOTIDE SEQUENCE [LARGE SCALE GENOMIC DNA]</scope>
    <source>
        <strain evidence="3 4">MAFF 305830</strain>
    </source>
</reference>
<dbReference type="InterPro" id="IPR036812">
    <property type="entry name" value="NAD(P)_OxRdtase_dom_sf"/>
</dbReference>
<dbReference type="STRING" id="933852.A0A0C2WGM0"/>
<dbReference type="GO" id="GO:0005737">
    <property type="term" value="C:cytoplasm"/>
    <property type="evidence" value="ECO:0007669"/>
    <property type="project" value="TreeGrafter"/>
</dbReference>
<evidence type="ECO:0000256" key="1">
    <source>
        <dbReference type="ARBA" id="ARBA00023002"/>
    </source>
</evidence>
<dbReference type="CDD" id="cd19076">
    <property type="entry name" value="AKR_AKR13A_13D"/>
    <property type="match status" value="1"/>
</dbReference>
<dbReference type="PANTHER" id="PTHR43625">
    <property type="entry name" value="AFLATOXIN B1 ALDEHYDE REDUCTASE"/>
    <property type="match status" value="1"/>
</dbReference>
<dbReference type="AlphaFoldDB" id="A0A0C2WGM0"/>
<dbReference type="Proteomes" id="UP000054097">
    <property type="component" value="Unassembled WGS sequence"/>
</dbReference>
<dbReference type="Gene3D" id="3.20.20.100">
    <property type="entry name" value="NADP-dependent oxidoreductase domain"/>
    <property type="match status" value="1"/>
</dbReference>
<protein>
    <recommendedName>
        <fullName evidence="2">NADP-dependent oxidoreductase domain-containing protein</fullName>
    </recommendedName>
</protein>
<organism evidence="3 4">
    <name type="scientific">Serendipita vermifera MAFF 305830</name>
    <dbReference type="NCBI Taxonomy" id="933852"/>
    <lineage>
        <taxon>Eukaryota</taxon>
        <taxon>Fungi</taxon>
        <taxon>Dikarya</taxon>
        <taxon>Basidiomycota</taxon>
        <taxon>Agaricomycotina</taxon>
        <taxon>Agaricomycetes</taxon>
        <taxon>Sebacinales</taxon>
        <taxon>Serendipitaceae</taxon>
        <taxon>Serendipita</taxon>
    </lineage>
</organism>
<dbReference type="PANTHER" id="PTHR43625:SF40">
    <property type="entry name" value="ALDO-KETO REDUCTASE YAKC [NADP(+)]"/>
    <property type="match status" value="1"/>
</dbReference>
<evidence type="ECO:0000313" key="4">
    <source>
        <dbReference type="Proteomes" id="UP000054097"/>
    </source>
</evidence>
<keyword evidence="1" id="KW-0560">Oxidoreductase</keyword>
<keyword evidence="4" id="KW-1185">Reference proteome</keyword>
<proteinExistence type="predicted"/>
<dbReference type="EMBL" id="KN824313">
    <property type="protein sequence ID" value="KIM25548.1"/>
    <property type="molecule type" value="Genomic_DNA"/>
</dbReference>
<dbReference type="GO" id="GO:0016491">
    <property type="term" value="F:oxidoreductase activity"/>
    <property type="evidence" value="ECO:0007669"/>
    <property type="project" value="UniProtKB-KW"/>
</dbReference>
<dbReference type="SUPFAM" id="SSF51430">
    <property type="entry name" value="NAD(P)-linked oxidoreductase"/>
    <property type="match status" value="1"/>
</dbReference>
<name>A0A0C2WGM0_SERVB</name>
<dbReference type="InterPro" id="IPR050791">
    <property type="entry name" value="Aldo-Keto_reductase"/>
</dbReference>
<feature type="domain" description="NADP-dependent oxidoreductase" evidence="2">
    <location>
        <begin position="28"/>
        <end position="324"/>
    </location>
</feature>
<evidence type="ECO:0000259" key="2">
    <source>
        <dbReference type="Pfam" id="PF00248"/>
    </source>
</evidence>
<gene>
    <name evidence="3" type="ORF">M408DRAFT_26100</name>
</gene>
<reference evidence="4" key="2">
    <citation type="submission" date="2015-01" db="EMBL/GenBank/DDBJ databases">
        <title>Evolutionary Origins and Diversification of the Mycorrhizal Mutualists.</title>
        <authorList>
            <consortium name="DOE Joint Genome Institute"/>
            <consortium name="Mycorrhizal Genomics Consortium"/>
            <person name="Kohler A."/>
            <person name="Kuo A."/>
            <person name="Nagy L.G."/>
            <person name="Floudas D."/>
            <person name="Copeland A."/>
            <person name="Barry K.W."/>
            <person name="Cichocki N."/>
            <person name="Veneault-Fourrey C."/>
            <person name="LaButti K."/>
            <person name="Lindquist E.A."/>
            <person name="Lipzen A."/>
            <person name="Lundell T."/>
            <person name="Morin E."/>
            <person name="Murat C."/>
            <person name="Riley R."/>
            <person name="Ohm R."/>
            <person name="Sun H."/>
            <person name="Tunlid A."/>
            <person name="Henrissat B."/>
            <person name="Grigoriev I.V."/>
            <person name="Hibbett D.S."/>
            <person name="Martin F."/>
        </authorList>
    </citation>
    <scope>NUCLEOTIDE SEQUENCE [LARGE SCALE GENOMIC DNA]</scope>
    <source>
        <strain evidence="4">MAFF 305830</strain>
    </source>
</reference>
<sequence>MQVTTSSCLQKSLIVNWEKTVPKALAALGFGAMGLSAFYGNQVSDAENHEVIKAAVEEGCTFIDTSNLYGPPMGKNERLIGELLKDPEFRSKVFICTKFGLYFTETGVGLSGKPEDVRRWCEESLANLQVDYIDLYYQHRVDRRVPIEETWRESKKLKEEGKVKYLGISEATEEEIRRAHAITPISALQIEFSPWTPDIKENGILEVCRELGISIVTYSPLGRGFLTGAYKSPEDFEEDDYRRSTPRFQGEAFKENLKLVDALKEIADKKGVTPAQLTLAWVLAQGEDFIAIPGTKKIKYLKENIGSRGVTLTSEELQSIDEIVNRIKVVGGRYDAGFSGMGAF</sequence>
<dbReference type="HOGENOM" id="CLU_023205_2_1_1"/>